<name>A0AAW2SBN1_9LAMI</name>
<feature type="compositionally biased region" description="Basic and acidic residues" evidence="1">
    <location>
        <begin position="168"/>
        <end position="182"/>
    </location>
</feature>
<comment type="caution">
    <text evidence="2">The sequence shown here is derived from an EMBL/GenBank/DDBJ whole genome shotgun (WGS) entry which is preliminary data.</text>
</comment>
<reference evidence="2" key="2">
    <citation type="journal article" date="2024" name="Plant">
        <title>Genomic evolution and insights into agronomic trait innovations of Sesamum species.</title>
        <authorList>
            <person name="Miao H."/>
            <person name="Wang L."/>
            <person name="Qu L."/>
            <person name="Liu H."/>
            <person name="Sun Y."/>
            <person name="Le M."/>
            <person name="Wang Q."/>
            <person name="Wei S."/>
            <person name="Zheng Y."/>
            <person name="Lin W."/>
            <person name="Duan Y."/>
            <person name="Cao H."/>
            <person name="Xiong S."/>
            <person name="Wang X."/>
            <person name="Wei L."/>
            <person name="Li C."/>
            <person name="Ma Q."/>
            <person name="Ju M."/>
            <person name="Zhao R."/>
            <person name="Li G."/>
            <person name="Mu C."/>
            <person name="Tian Q."/>
            <person name="Mei H."/>
            <person name="Zhang T."/>
            <person name="Gao T."/>
            <person name="Zhang H."/>
        </authorList>
    </citation>
    <scope>NUCLEOTIDE SEQUENCE</scope>
    <source>
        <strain evidence="2">KEN8</strain>
    </source>
</reference>
<dbReference type="PANTHER" id="PTHR35471:SF1">
    <property type="entry name" value="OS07G0223700 PROTEIN"/>
    <property type="match status" value="1"/>
</dbReference>
<reference evidence="2" key="1">
    <citation type="submission" date="2020-06" db="EMBL/GenBank/DDBJ databases">
        <authorList>
            <person name="Li T."/>
            <person name="Hu X."/>
            <person name="Zhang T."/>
            <person name="Song X."/>
            <person name="Zhang H."/>
            <person name="Dai N."/>
            <person name="Sheng W."/>
            <person name="Hou X."/>
            <person name="Wei L."/>
        </authorList>
    </citation>
    <scope>NUCLEOTIDE SEQUENCE</scope>
    <source>
        <strain evidence="2">KEN8</strain>
        <tissue evidence="2">Leaf</tissue>
    </source>
</reference>
<evidence type="ECO:0000313" key="2">
    <source>
        <dbReference type="EMBL" id="KAL0389799.1"/>
    </source>
</evidence>
<feature type="region of interest" description="Disordered" evidence="1">
    <location>
        <begin position="158"/>
        <end position="182"/>
    </location>
</feature>
<dbReference type="EMBL" id="JACGWM010000002">
    <property type="protein sequence ID" value="KAL0389799.1"/>
    <property type="molecule type" value="Genomic_DNA"/>
</dbReference>
<gene>
    <name evidence="2" type="ORF">Scaly_0337000</name>
</gene>
<evidence type="ECO:0000256" key="1">
    <source>
        <dbReference type="SAM" id="MobiDB-lite"/>
    </source>
</evidence>
<proteinExistence type="predicted"/>
<organism evidence="2">
    <name type="scientific">Sesamum calycinum</name>
    <dbReference type="NCBI Taxonomy" id="2727403"/>
    <lineage>
        <taxon>Eukaryota</taxon>
        <taxon>Viridiplantae</taxon>
        <taxon>Streptophyta</taxon>
        <taxon>Embryophyta</taxon>
        <taxon>Tracheophyta</taxon>
        <taxon>Spermatophyta</taxon>
        <taxon>Magnoliopsida</taxon>
        <taxon>eudicotyledons</taxon>
        <taxon>Gunneridae</taxon>
        <taxon>Pentapetalae</taxon>
        <taxon>asterids</taxon>
        <taxon>lamiids</taxon>
        <taxon>Lamiales</taxon>
        <taxon>Pedaliaceae</taxon>
        <taxon>Sesamum</taxon>
    </lineage>
</organism>
<accession>A0AAW2SBN1</accession>
<dbReference type="PANTHER" id="PTHR35471">
    <property type="entry name" value="OS07G0223700 PROTEIN"/>
    <property type="match status" value="1"/>
</dbReference>
<dbReference type="AlphaFoldDB" id="A0AAW2SBN1"/>
<protein>
    <submittedName>
        <fullName evidence="2">Uncharacterized protein</fullName>
    </submittedName>
</protein>
<sequence>MILRALNPRFIIIADSTYLTPLKLGSSECAKKWHLPSEMYGTFVSISVKLTLGMQIIGFSVRLSSSLLWMQMYRLGASYIDNLIPRDTDVDLRNSFLSPATPSIVRHLSGSDVGGSRYDSAYYTSLFEDGRDDAFPYGGGKNHGISVVNSVLAAETSNLDPSMGRSSHAKDDENAVRKSELV</sequence>